<dbReference type="GO" id="GO:0009073">
    <property type="term" value="P:aromatic amino acid family biosynthetic process"/>
    <property type="evidence" value="ECO:0007669"/>
    <property type="project" value="UniProtKB-KW"/>
</dbReference>
<dbReference type="RefSeq" id="WP_211468955.1">
    <property type="nucleotide sequence ID" value="NZ_JAGSXH010000054.1"/>
</dbReference>
<organism evidence="6 7">
    <name type="scientific">Actinocrinis puniceicyclus</name>
    <dbReference type="NCBI Taxonomy" id="977794"/>
    <lineage>
        <taxon>Bacteria</taxon>
        <taxon>Bacillati</taxon>
        <taxon>Actinomycetota</taxon>
        <taxon>Actinomycetes</taxon>
        <taxon>Catenulisporales</taxon>
        <taxon>Actinospicaceae</taxon>
        <taxon>Actinocrinis</taxon>
    </lineage>
</organism>
<dbReference type="NCBIfam" id="TIGR01358">
    <property type="entry name" value="DAHP_synth_II"/>
    <property type="match status" value="1"/>
</dbReference>
<dbReference type="GO" id="GO:0003849">
    <property type="term" value="F:3-deoxy-7-phosphoheptulonate synthase activity"/>
    <property type="evidence" value="ECO:0007669"/>
    <property type="project" value="UniProtKB-EC"/>
</dbReference>
<gene>
    <name evidence="6" type="ORF">KGA66_16175</name>
</gene>
<keyword evidence="3" id="KW-0170">Cobalt</keyword>
<reference evidence="6" key="1">
    <citation type="submission" date="2021-04" db="EMBL/GenBank/DDBJ databases">
        <title>Genome based classification of Actinospica acidithermotolerans sp. nov., an actinobacterium isolated from an Indonesian hot spring.</title>
        <authorList>
            <person name="Kusuma A.B."/>
            <person name="Putra K.E."/>
            <person name="Nafisah S."/>
            <person name="Loh J."/>
            <person name="Nouioui I."/>
            <person name="Goodfellow M."/>
        </authorList>
    </citation>
    <scope>NUCLEOTIDE SEQUENCE</scope>
    <source>
        <strain evidence="6">DSM 45618</strain>
    </source>
</reference>
<dbReference type="InterPro" id="IPR013785">
    <property type="entry name" value="Aldolase_TIM"/>
</dbReference>
<proteinExistence type="inferred from homology"/>
<keyword evidence="2 4" id="KW-0808">Transferase</keyword>
<dbReference type="SUPFAM" id="SSF51569">
    <property type="entry name" value="Aldolase"/>
    <property type="match status" value="1"/>
</dbReference>
<dbReference type="Gene3D" id="3.20.20.70">
    <property type="entry name" value="Aldolase class I"/>
    <property type="match status" value="1"/>
</dbReference>
<dbReference type="EC" id="2.5.1.54" evidence="4"/>
<evidence type="ECO:0000256" key="1">
    <source>
        <dbReference type="ARBA" id="ARBA00008911"/>
    </source>
</evidence>
<feature type="binding site" evidence="3">
    <location>
        <begin position="269"/>
        <end position="270"/>
    </location>
    <ligand>
        <name>phosphoenolpyruvate</name>
        <dbReference type="ChEBI" id="CHEBI:58702"/>
    </ligand>
</feature>
<feature type="binding site" evidence="3">
    <location>
        <position position="73"/>
    </location>
    <ligand>
        <name>Mn(2+)</name>
        <dbReference type="ChEBI" id="CHEBI:29035"/>
    </ligand>
</feature>
<evidence type="ECO:0000313" key="6">
    <source>
        <dbReference type="EMBL" id="MBS2964594.1"/>
    </source>
</evidence>
<sequence length="450" mass="49670">MDTNRTENAAAETWRARPAKQQPQWPDPAALQTAVAELRSYPPLVFAGECDLLKDRLAQVARGEAFVLQGGDCAETFEGVTADAIRNKLKTLLQMAAVLTYAGSVPVVKIGRIAGQYGKPRSKDTETRDGITLPAYRGDSVNGFEFTAESRVPDPWRMVRMYHSSSATLNLVRAFTTGGYADLHQVHAWNRDFVASSPSGKRYEMLASEIQRALDFMRACGVDPEETRTVEFFSSHEGLLLEYEAALTRTDSRTGSLYNTSAHFVWIGERTRDLDGAHLEYFSKISNPIGIKLGPSTTPDDALAYLNRLSPQREPGRLTFIIRMGAGVIRDKLPALVEKVTAEGHQVAWICDPMHGNTFEAPSGHKTRRFDDVLDEVKGFFEVHRALGTHPGGIHMELTGDDVTECVGGGHEIAFGDLATRYESACDPRLNRSQALDLAFLVAEMYRSAV</sequence>
<keyword evidence="7" id="KW-1185">Reference proteome</keyword>
<dbReference type="Proteomes" id="UP000677913">
    <property type="component" value="Unassembled WGS sequence"/>
</dbReference>
<comment type="catalytic activity">
    <reaction evidence="4">
        <text>D-erythrose 4-phosphate + phosphoenolpyruvate + H2O = 7-phospho-2-dehydro-3-deoxy-D-arabino-heptonate + phosphate</text>
        <dbReference type="Rhea" id="RHEA:14717"/>
        <dbReference type="ChEBI" id="CHEBI:15377"/>
        <dbReference type="ChEBI" id="CHEBI:16897"/>
        <dbReference type="ChEBI" id="CHEBI:43474"/>
        <dbReference type="ChEBI" id="CHEBI:58394"/>
        <dbReference type="ChEBI" id="CHEBI:58702"/>
        <dbReference type="EC" id="2.5.1.54"/>
    </reaction>
</comment>
<evidence type="ECO:0000256" key="3">
    <source>
        <dbReference type="PIRSR" id="PIRSR602480-1"/>
    </source>
</evidence>
<feature type="binding site" evidence="3">
    <location>
        <position position="397"/>
    </location>
    <ligand>
        <name>Mn(2+)</name>
        <dbReference type="ChEBI" id="CHEBI:29035"/>
    </ligand>
</feature>
<keyword evidence="3" id="KW-0464">Manganese</keyword>
<dbReference type="GO" id="GO:0008652">
    <property type="term" value="P:amino acid biosynthetic process"/>
    <property type="evidence" value="ECO:0007669"/>
    <property type="project" value="UniProtKB-KW"/>
</dbReference>
<comment type="caution">
    <text evidence="6">The sequence shown here is derived from an EMBL/GenBank/DDBJ whole genome shotgun (WGS) entry which is preliminary data.</text>
</comment>
<feature type="binding site" evidence="3">
    <location>
        <position position="112"/>
    </location>
    <ligand>
        <name>phosphoenolpyruvate</name>
        <dbReference type="ChEBI" id="CHEBI:58702"/>
    </ligand>
</feature>
<evidence type="ECO:0000256" key="2">
    <source>
        <dbReference type="ARBA" id="ARBA00022679"/>
    </source>
</evidence>
<feature type="region of interest" description="Disordered" evidence="5">
    <location>
        <begin position="1"/>
        <end position="25"/>
    </location>
</feature>
<evidence type="ECO:0000313" key="7">
    <source>
        <dbReference type="Proteomes" id="UP000677913"/>
    </source>
</evidence>
<keyword evidence="4" id="KW-0028">Amino-acid biosynthesis</keyword>
<dbReference type="Pfam" id="PF01474">
    <property type="entry name" value="DAHP_synth_2"/>
    <property type="match status" value="1"/>
</dbReference>
<protein>
    <recommendedName>
        <fullName evidence="4">Phospho-2-dehydro-3-deoxyheptonate aldolase</fullName>
        <ecNumber evidence="4">2.5.1.54</ecNumber>
    </recommendedName>
</protein>
<dbReference type="InterPro" id="IPR002480">
    <property type="entry name" value="DAHP_synth_2"/>
</dbReference>
<feature type="binding site" evidence="3">
    <location>
        <position position="323"/>
    </location>
    <ligand>
        <name>phosphoenolpyruvate</name>
        <dbReference type="ChEBI" id="CHEBI:58702"/>
    </ligand>
</feature>
<dbReference type="GO" id="GO:0009423">
    <property type="term" value="P:chorismate biosynthetic process"/>
    <property type="evidence" value="ECO:0007669"/>
    <property type="project" value="UniProtKB-UniPathway"/>
</dbReference>
<accession>A0A8J7WSX0</accession>
<evidence type="ECO:0000256" key="5">
    <source>
        <dbReference type="SAM" id="MobiDB-lite"/>
    </source>
</evidence>
<dbReference type="UniPathway" id="UPA00053">
    <property type="reaction ID" value="UER00084"/>
</dbReference>
<dbReference type="EMBL" id="JAGSXH010000054">
    <property type="protein sequence ID" value="MBS2964594.1"/>
    <property type="molecule type" value="Genomic_DNA"/>
</dbReference>
<evidence type="ECO:0000256" key="4">
    <source>
        <dbReference type="RuleBase" id="RU363071"/>
    </source>
</evidence>
<name>A0A8J7WSX0_9ACTN</name>
<comment type="pathway">
    <text evidence="4">Metabolic intermediate biosynthesis; chorismate biosynthesis; chorismate from D-erythrose 4-phosphate and phosphoenolpyruvate: step 1/7.</text>
</comment>
<comment type="cofactor">
    <cofactor evidence="3">
        <name>Mn(2+)</name>
        <dbReference type="ChEBI" id="CHEBI:29035"/>
    </cofactor>
    <cofactor evidence="3">
        <name>Co(2+)</name>
        <dbReference type="ChEBI" id="CHEBI:48828"/>
    </cofactor>
    <cofactor evidence="3">
        <name>Cd(2+)</name>
        <dbReference type="ChEBI" id="CHEBI:48775"/>
    </cofactor>
    <text evidence="3">Binds 1 divalent cation per subunit. The enzyme is active with manganese, cobalt or cadmium ions.</text>
</comment>
<feature type="binding site" evidence="3">
    <location>
        <position position="355"/>
    </location>
    <ligand>
        <name>Mn(2+)</name>
        <dbReference type="ChEBI" id="CHEBI:29035"/>
    </ligand>
</feature>
<dbReference type="PANTHER" id="PTHR21337">
    <property type="entry name" value="PHOSPHO-2-DEHYDRO-3-DEOXYHEPTONATE ALDOLASE 1, 2"/>
    <property type="match status" value="1"/>
</dbReference>
<dbReference type="PANTHER" id="PTHR21337:SF0">
    <property type="entry name" value="PHOSPHO-2-DEHYDRO-3-DEOXYHEPTONATE ALDOLASE"/>
    <property type="match status" value="1"/>
</dbReference>
<dbReference type="AlphaFoldDB" id="A0A8J7WSX0"/>
<feature type="binding site" evidence="3">
    <location>
        <position position="292"/>
    </location>
    <ligand>
        <name>phosphoenolpyruvate</name>
        <dbReference type="ChEBI" id="CHEBI:58702"/>
    </ligand>
</feature>
<feature type="binding site" evidence="3">
    <location>
        <position position="427"/>
    </location>
    <ligand>
        <name>Mn(2+)</name>
        <dbReference type="ChEBI" id="CHEBI:29035"/>
    </ligand>
</feature>
<keyword evidence="4" id="KW-0057">Aromatic amino acid biosynthesis</keyword>
<comment type="similarity">
    <text evidence="1 4">Belongs to the class-II DAHP synthase family.</text>
</comment>
<keyword evidence="3" id="KW-0104">Cadmium</keyword>